<dbReference type="OrthoDB" id="3143319at2759"/>
<protein>
    <submittedName>
        <fullName evidence="1">Uncharacterized protein</fullName>
    </submittedName>
</protein>
<reference evidence="1 2" key="1">
    <citation type="journal article" date="2020" name="ISME J.">
        <title>Uncovering the hidden diversity of litter-decomposition mechanisms in mushroom-forming fungi.</title>
        <authorList>
            <person name="Floudas D."/>
            <person name="Bentzer J."/>
            <person name="Ahren D."/>
            <person name="Johansson T."/>
            <person name="Persson P."/>
            <person name="Tunlid A."/>
        </authorList>
    </citation>
    <scope>NUCLEOTIDE SEQUENCE [LARGE SCALE GENOMIC DNA]</scope>
    <source>
        <strain evidence="1 2">CBS 101986</strain>
    </source>
</reference>
<comment type="caution">
    <text evidence="1">The sequence shown here is derived from an EMBL/GenBank/DDBJ whole genome shotgun (WGS) entry which is preliminary data.</text>
</comment>
<evidence type="ECO:0000313" key="2">
    <source>
        <dbReference type="Proteomes" id="UP000567179"/>
    </source>
</evidence>
<gene>
    <name evidence="1" type="ORF">D9619_009572</name>
</gene>
<dbReference type="AlphaFoldDB" id="A0A8H5F6G7"/>
<evidence type="ECO:0000313" key="1">
    <source>
        <dbReference type="EMBL" id="KAF5325018.1"/>
    </source>
</evidence>
<sequence>MNGFTVHEYQKSRSSPNIALDNGYKLLKALVFPETQWVHVGGREPYSYTQSSNSYQFRVKPPVVARNSEDTLKEWNAPCTEGEVYTLENLEEFAGTDFQNLLVSKFTQLLPPPPSPLPPQTDSLDNDSIYGALSQPSNIVNNENDNKSEKACIQEHSFIPGFDLHPESRLHEPKHPPEIISHVIPGFDLDAPLKTLHTEHQRSVSTVESAGPKKRRLSQELFVTKRSKPVVGSLYSLIPQPHMHASPFLASKVCLSSTAYTKPPLWTKCPPPCDDARVAWLVPVRGTLPWEGSTPAMLDDATVSPDARISWTQEALTHFWDFILDLRQSATFGSLGVAFHPANARALPPPRLSSPGIALPDPRSALPSVDFIKIYLDAGQRLYLRSVLDEWTLRVDGELRELSPLCGARLVLVDELSQAILIV</sequence>
<proteinExistence type="predicted"/>
<accession>A0A8H5F6G7</accession>
<dbReference type="EMBL" id="JAACJJ010000015">
    <property type="protein sequence ID" value="KAF5325018.1"/>
    <property type="molecule type" value="Genomic_DNA"/>
</dbReference>
<organism evidence="1 2">
    <name type="scientific">Psilocybe cf. subviscida</name>
    <dbReference type="NCBI Taxonomy" id="2480587"/>
    <lineage>
        <taxon>Eukaryota</taxon>
        <taxon>Fungi</taxon>
        <taxon>Dikarya</taxon>
        <taxon>Basidiomycota</taxon>
        <taxon>Agaricomycotina</taxon>
        <taxon>Agaricomycetes</taxon>
        <taxon>Agaricomycetidae</taxon>
        <taxon>Agaricales</taxon>
        <taxon>Agaricineae</taxon>
        <taxon>Strophariaceae</taxon>
        <taxon>Psilocybe</taxon>
    </lineage>
</organism>
<name>A0A8H5F6G7_9AGAR</name>
<keyword evidence="2" id="KW-1185">Reference proteome</keyword>
<dbReference type="Proteomes" id="UP000567179">
    <property type="component" value="Unassembled WGS sequence"/>
</dbReference>